<dbReference type="Proteomes" id="UP000821865">
    <property type="component" value="Chromosome 7"/>
</dbReference>
<accession>A0ACB8CGD9</accession>
<dbReference type="EMBL" id="CM023476">
    <property type="protein sequence ID" value="KAH7941813.1"/>
    <property type="molecule type" value="Genomic_DNA"/>
</dbReference>
<sequence>MSTTQERVQDSANVHHANDIIKPPRLVLEHQGADSPTPVTMVEPSEGESKRPRLEETHNQDNDNTSNYDLSDYEDIECDEAPFTSATYKKKRSEGIPLVFRPSEEGHNFWQVNPNRVSSEIVSAAKEKVQTFRVNRDGSFSVCVTSVASANNLLLLQEVAGLKVFVPYGQPNGYVVKNPTALFVFIANEESDLASRCDCCRPFEVSLLHYRRVEALRLSAPRRCDCLPL</sequence>
<name>A0ACB8CGD9_DERSI</name>
<reference evidence="1" key="1">
    <citation type="submission" date="2020-05" db="EMBL/GenBank/DDBJ databases">
        <title>Large-scale comparative analyses of tick genomes elucidate their genetic diversity and vector capacities.</title>
        <authorList>
            <person name="Jia N."/>
            <person name="Wang J."/>
            <person name="Shi W."/>
            <person name="Du L."/>
            <person name="Sun Y."/>
            <person name="Zhan W."/>
            <person name="Jiang J."/>
            <person name="Wang Q."/>
            <person name="Zhang B."/>
            <person name="Ji P."/>
            <person name="Sakyi L.B."/>
            <person name="Cui X."/>
            <person name="Yuan T."/>
            <person name="Jiang B."/>
            <person name="Yang W."/>
            <person name="Lam T.T.-Y."/>
            <person name="Chang Q."/>
            <person name="Ding S."/>
            <person name="Wang X."/>
            <person name="Zhu J."/>
            <person name="Ruan X."/>
            <person name="Zhao L."/>
            <person name="Wei J."/>
            <person name="Que T."/>
            <person name="Du C."/>
            <person name="Cheng J."/>
            <person name="Dai P."/>
            <person name="Han X."/>
            <person name="Huang E."/>
            <person name="Gao Y."/>
            <person name="Liu J."/>
            <person name="Shao H."/>
            <person name="Ye R."/>
            <person name="Li L."/>
            <person name="Wei W."/>
            <person name="Wang X."/>
            <person name="Wang C."/>
            <person name="Yang T."/>
            <person name="Huo Q."/>
            <person name="Li W."/>
            <person name="Guo W."/>
            <person name="Chen H."/>
            <person name="Zhou L."/>
            <person name="Ni X."/>
            <person name="Tian J."/>
            <person name="Zhou Y."/>
            <person name="Sheng Y."/>
            <person name="Liu T."/>
            <person name="Pan Y."/>
            <person name="Xia L."/>
            <person name="Li J."/>
            <person name="Zhao F."/>
            <person name="Cao W."/>
        </authorList>
    </citation>
    <scope>NUCLEOTIDE SEQUENCE</scope>
    <source>
        <strain evidence="1">Dsil-2018</strain>
    </source>
</reference>
<organism evidence="1 2">
    <name type="scientific">Dermacentor silvarum</name>
    <name type="common">Tick</name>
    <dbReference type="NCBI Taxonomy" id="543639"/>
    <lineage>
        <taxon>Eukaryota</taxon>
        <taxon>Metazoa</taxon>
        <taxon>Ecdysozoa</taxon>
        <taxon>Arthropoda</taxon>
        <taxon>Chelicerata</taxon>
        <taxon>Arachnida</taxon>
        <taxon>Acari</taxon>
        <taxon>Parasitiformes</taxon>
        <taxon>Ixodida</taxon>
        <taxon>Ixodoidea</taxon>
        <taxon>Ixodidae</taxon>
        <taxon>Rhipicephalinae</taxon>
        <taxon>Dermacentor</taxon>
    </lineage>
</organism>
<comment type="caution">
    <text evidence="1">The sequence shown here is derived from an EMBL/GenBank/DDBJ whole genome shotgun (WGS) entry which is preliminary data.</text>
</comment>
<evidence type="ECO:0000313" key="2">
    <source>
        <dbReference type="Proteomes" id="UP000821865"/>
    </source>
</evidence>
<proteinExistence type="predicted"/>
<evidence type="ECO:0000313" key="1">
    <source>
        <dbReference type="EMBL" id="KAH7941813.1"/>
    </source>
</evidence>
<protein>
    <submittedName>
        <fullName evidence="1">Uncharacterized protein</fullName>
    </submittedName>
</protein>
<gene>
    <name evidence="1" type="ORF">HPB49_017672</name>
</gene>
<keyword evidence="2" id="KW-1185">Reference proteome</keyword>